<dbReference type="STRING" id="86049.A0A1C1CI63"/>
<evidence type="ECO:0000256" key="6">
    <source>
        <dbReference type="SAM" id="MobiDB-lite"/>
    </source>
</evidence>
<keyword evidence="2" id="KW-0805">Transcription regulation</keyword>
<dbReference type="VEuPathDB" id="FungiDB:CLCR_04324"/>
<dbReference type="PROSITE" id="PS00036">
    <property type="entry name" value="BZIP_BASIC"/>
    <property type="match status" value="1"/>
</dbReference>
<evidence type="ECO:0000313" key="9">
    <source>
        <dbReference type="Proteomes" id="UP000094526"/>
    </source>
</evidence>
<dbReference type="GO" id="GO:0005634">
    <property type="term" value="C:nucleus"/>
    <property type="evidence" value="ECO:0007669"/>
    <property type="project" value="UniProtKB-SubCell"/>
</dbReference>
<sequence>MSTYRGRTGPNFSEYLNSLNTLTSPYDQEQFPAEELDISQDLAMFTNTDFTHFDIPALPEDGSFNFDLPENKSNSHNVKYEDLLAGTSPSQNQQLPQMDTSAAEPAHYYSTYNTPIQPAPAQGFGNHDALGSPSAQTAAGSKRKGDSLDSNTLSPEDKSRVAAEEDKRRRNTAASARFRVKKKQREQALERTVKEVQEKNSKLEAKVNQLEMENKWLKDLITEKNGLASKEEMAAAYQQYRKESEERDVKVSEHTTGVGTD</sequence>
<feature type="compositionally biased region" description="Basic and acidic residues" evidence="6">
    <location>
        <begin position="155"/>
        <end position="168"/>
    </location>
</feature>
<feature type="region of interest" description="Disordered" evidence="6">
    <location>
        <begin position="241"/>
        <end position="261"/>
    </location>
</feature>
<evidence type="ECO:0000256" key="2">
    <source>
        <dbReference type="ARBA" id="ARBA00023015"/>
    </source>
</evidence>
<dbReference type="AlphaFoldDB" id="A0A1C1CI63"/>
<keyword evidence="5" id="KW-0539">Nucleus</keyword>
<evidence type="ECO:0000256" key="4">
    <source>
        <dbReference type="ARBA" id="ARBA00023163"/>
    </source>
</evidence>
<dbReference type="InterPro" id="IPR046347">
    <property type="entry name" value="bZIP_sf"/>
</dbReference>
<reference evidence="9" key="1">
    <citation type="submission" date="2015-07" db="EMBL/GenBank/DDBJ databases">
        <authorList>
            <person name="Teixeira M.M."/>
            <person name="Souza R.C."/>
            <person name="Almeida L.G."/>
            <person name="Vicente V.A."/>
            <person name="de Hoog S."/>
            <person name="Bocca A.L."/>
            <person name="de Almeida S.R."/>
            <person name="Vasconcelos A.T."/>
            <person name="Felipe M.S."/>
        </authorList>
    </citation>
    <scope>NUCLEOTIDE SEQUENCE [LARGE SCALE GENOMIC DNA]</scope>
    <source>
        <strain evidence="9">KSF</strain>
    </source>
</reference>
<dbReference type="GO" id="GO:0000977">
    <property type="term" value="F:RNA polymerase II transcription regulatory region sequence-specific DNA binding"/>
    <property type="evidence" value="ECO:0007669"/>
    <property type="project" value="TreeGrafter"/>
</dbReference>
<dbReference type="eggNOG" id="ENOG502S7ZI">
    <property type="taxonomic scope" value="Eukaryota"/>
</dbReference>
<dbReference type="SUPFAM" id="SSF57959">
    <property type="entry name" value="Leucine zipper domain"/>
    <property type="match status" value="1"/>
</dbReference>
<organism evidence="8 9">
    <name type="scientific">Cladophialophora carrionii</name>
    <dbReference type="NCBI Taxonomy" id="86049"/>
    <lineage>
        <taxon>Eukaryota</taxon>
        <taxon>Fungi</taxon>
        <taxon>Dikarya</taxon>
        <taxon>Ascomycota</taxon>
        <taxon>Pezizomycotina</taxon>
        <taxon>Eurotiomycetes</taxon>
        <taxon>Chaetothyriomycetidae</taxon>
        <taxon>Chaetothyriales</taxon>
        <taxon>Herpotrichiellaceae</taxon>
        <taxon>Cladophialophora</taxon>
    </lineage>
</organism>
<gene>
    <name evidence="8" type="ORF">CLCR_04324</name>
</gene>
<dbReference type="Gene3D" id="1.20.5.170">
    <property type="match status" value="1"/>
</dbReference>
<dbReference type="Pfam" id="PF07716">
    <property type="entry name" value="bZIP_2"/>
    <property type="match status" value="1"/>
</dbReference>
<proteinExistence type="predicted"/>
<evidence type="ECO:0000259" key="7">
    <source>
        <dbReference type="PROSITE" id="PS50217"/>
    </source>
</evidence>
<evidence type="ECO:0000256" key="3">
    <source>
        <dbReference type="ARBA" id="ARBA00023125"/>
    </source>
</evidence>
<feature type="region of interest" description="Disordered" evidence="6">
    <location>
        <begin position="111"/>
        <end position="185"/>
    </location>
</feature>
<feature type="compositionally biased region" description="Basic and acidic residues" evidence="6">
    <location>
        <begin position="241"/>
        <end position="253"/>
    </location>
</feature>
<name>A0A1C1CI63_9EURO</name>
<dbReference type="PANTHER" id="PTHR13044">
    <property type="entry name" value="ACTIVATING TRANSCRIPTION FACTOR ATF 4/5"/>
    <property type="match status" value="1"/>
</dbReference>
<dbReference type="Proteomes" id="UP000094526">
    <property type="component" value="Unassembled WGS sequence"/>
</dbReference>
<dbReference type="OrthoDB" id="1939598at2759"/>
<keyword evidence="3" id="KW-0238">DNA-binding</keyword>
<dbReference type="GO" id="GO:0001228">
    <property type="term" value="F:DNA-binding transcription activator activity, RNA polymerase II-specific"/>
    <property type="evidence" value="ECO:0007669"/>
    <property type="project" value="TreeGrafter"/>
</dbReference>
<dbReference type="EMBL" id="LGRB01000012">
    <property type="protein sequence ID" value="OCT48121.1"/>
    <property type="molecule type" value="Genomic_DNA"/>
</dbReference>
<dbReference type="PANTHER" id="PTHR13044:SF14">
    <property type="entry name" value="CRYPTOCEPHAL, ISOFORM A"/>
    <property type="match status" value="1"/>
</dbReference>
<protein>
    <recommendedName>
        <fullName evidence="7">BZIP domain-containing protein</fullName>
    </recommendedName>
</protein>
<keyword evidence="9" id="KW-1185">Reference proteome</keyword>
<accession>A0A1C1CI63</accession>
<dbReference type="CDD" id="cd14705">
    <property type="entry name" value="bZIP_Zip1"/>
    <property type="match status" value="1"/>
</dbReference>
<comment type="caution">
    <text evidence="8">The sequence shown here is derived from an EMBL/GenBank/DDBJ whole genome shotgun (WGS) entry which is preliminary data.</text>
</comment>
<evidence type="ECO:0000256" key="1">
    <source>
        <dbReference type="ARBA" id="ARBA00004123"/>
    </source>
</evidence>
<evidence type="ECO:0000256" key="5">
    <source>
        <dbReference type="ARBA" id="ARBA00023242"/>
    </source>
</evidence>
<keyword evidence="4" id="KW-0804">Transcription</keyword>
<dbReference type="InterPro" id="IPR004827">
    <property type="entry name" value="bZIP"/>
</dbReference>
<evidence type="ECO:0000313" key="8">
    <source>
        <dbReference type="EMBL" id="OCT48121.1"/>
    </source>
</evidence>
<comment type="subcellular location">
    <subcellularLocation>
        <location evidence="1">Nucleus</location>
    </subcellularLocation>
</comment>
<dbReference type="VEuPathDB" id="FungiDB:G647_08273"/>
<dbReference type="PROSITE" id="PS50217">
    <property type="entry name" value="BZIP"/>
    <property type="match status" value="1"/>
</dbReference>
<dbReference type="SMART" id="SM00338">
    <property type="entry name" value="BRLZ"/>
    <property type="match status" value="1"/>
</dbReference>
<feature type="domain" description="BZIP" evidence="7">
    <location>
        <begin position="165"/>
        <end position="224"/>
    </location>
</feature>
<dbReference type="FunFam" id="1.20.5.170:FF:000075">
    <property type="entry name" value="BZIP transcription factor (MetR)"/>
    <property type="match status" value="1"/>
</dbReference>